<evidence type="ECO:0000313" key="3">
    <source>
        <dbReference type="Proteomes" id="UP000186657"/>
    </source>
</evidence>
<feature type="compositionally biased region" description="Polar residues" evidence="1">
    <location>
        <begin position="29"/>
        <end position="43"/>
    </location>
</feature>
<organism evidence="2 3">
    <name type="scientific">Moorena bouillonii PNG</name>
    <dbReference type="NCBI Taxonomy" id="568701"/>
    <lineage>
        <taxon>Bacteria</taxon>
        <taxon>Bacillati</taxon>
        <taxon>Cyanobacteriota</taxon>
        <taxon>Cyanophyceae</taxon>
        <taxon>Coleofasciculales</taxon>
        <taxon>Coleofasciculaceae</taxon>
        <taxon>Moorena</taxon>
    </lineage>
</organism>
<feature type="region of interest" description="Disordered" evidence="1">
    <location>
        <begin position="29"/>
        <end position="49"/>
    </location>
</feature>
<dbReference type="EMBL" id="MKZS01000001">
    <property type="protein sequence ID" value="OLT61151.1"/>
    <property type="molecule type" value="Genomic_DNA"/>
</dbReference>
<sequence>MLLVVVFWFIYYYRASLIARRYTISVRDQGTGNREQGTGNSLPRNEPLFGQKLVNPKGI</sequence>
<dbReference type="AlphaFoldDB" id="A0A1U7N5E3"/>
<reference evidence="2 3" key="1">
    <citation type="submission" date="2016-10" db="EMBL/GenBank/DDBJ databases">
        <title>Comparative genomics uncovers the prolific and rare metabolic potential of the cyanobacterial genus Moorea.</title>
        <authorList>
            <person name="Leao T."/>
            <person name="Castelao G."/>
            <person name="Korobeynikov A."/>
            <person name="Monroe E.A."/>
            <person name="Podell S."/>
            <person name="Glukhov E."/>
            <person name="Allen E."/>
            <person name="Gerwick W.H."/>
            <person name="Gerwick L."/>
        </authorList>
    </citation>
    <scope>NUCLEOTIDE SEQUENCE [LARGE SCALE GENOMIC DNA]</scope>
    <source>
        <strain evidence="2 3">PNG5-198</strain>
    </source>
</reference>
<keyword evidence="3" id="KW-1185">Reference proteome</keyword>
<proteinExistence type="predicted"/>
<comment type="caution">
    <text evidence="2">The sequence shown here is derived from an EMBL/GenBank/DDBJ whole genome shotgun (WGS) entry which is preliminary data.</text>
</comment>
<accession>A0A1U7N5E3</accession>
<protein>
    <submittedName>
        <fullName evidence="2">Uncharacterized protein</fullName>
    </submittedName>
</protein>
<evidence type="ECO:0000256" key="1">
    <source>
        <dbReference type="SAM" id="MobiDB-lite"/>
    </source>
</evidence>
<evidence type="ECO:0000313" key="2">
    <source>
        <dbReference type="EMBL" id="OLT61151.1"/>
    </source>
</evidence>
<gene>
    <name evidence="2" type="ORF">BJP37_21140</name>
</gene>
<name>A0A1U7N5E3_9CYAN</name>
<dbReference type="Proteomes" id="UP000186657">
    <property type="component" value="Unassembled WGS sequence"/>
</dbReference>